<feature type="transmembrane region" description="Helical" evidence="6">
    <location>
        <begin position="133"/>
        <end position="153"/>
    </location>
</feature>
<proteinExistence type="predicted"/>
<dbReference type="GO" id="GO:0016020">
    <property type="term" value="C:membrane"/>
    <property type="evidence" value="ECO:0007669"/>
    <property type="project" value="UniProtKB-SubCell"/>
</dbReference>
<feature type="transmembrane region" description="Helical" evidence="6">
    <location>
        <begin position="106"/>
        <end position="127"/>
    </location>
</feature>
<feature type="transmembrane region" description="Helical" evidence="6">
    <location>
        <begin position="165"/>
        <end position="189"/>
    </location>
</feature>
<keyword evidence="8" id="KW-0762">Sugar transport</keyword>
<dbReference type="Pfam" id="PF00083">
    <property type="entry name" value="Sugar_tr"/>
    <property type="match status" value="1"/>
</dbReference>
<comment type="subcellular location">
    <subcellularLocation>
        <location evidence="1">Membrane</location>
        <topology evidence="1">Multi-pass membrane protein</topology>
    </subcellularLocation>
</comment>
<evidence type="ECO:0000313" key="9">
    <source>
        <dbReference type="Proteomes" id="UP000023152"/>
    </source>
</evidence>
<evidence type="ECO:0000256" key="3">
    <source>
        <dbReference type="ARBA" id="ARBA00022692"/>
    </source>
</evidence>
<keyword evidence="2" id="KW-0813">Transport</keyword>
<evidence type="ECO:0000256" key="2">
    <source>
        <dbReference type="ARBA" id="ARBA00022448"/>
    </source>
</evidence>
<dbReference type="Gene3D" id="1.20.1250.20">
    <property type="entry name" value="MFS general substrate transporter like domains"/>
    <property type="match status" value="1"/>
</dbReference>
<dbReference type="InterPro" id="IPR036259">
    <property type="entry name" value="MFS_trans_sf"/>
</dbReference>
<name>X6M6E8_RETFI</name>
<dbReference type="GO" id="GO:0022857">
    <property type="term" value="F:transmembrane transporter activity"/>
    <property type="evidence" value="ECO:0007669"/>
    <property type="project" value="InterPro"/>
</dbReference>
<dbReference type="Proteomes" id="UP000023152">
    <property type="component" value="Unassembled WGS sequence"/>
</dbReference>
<dbReference type="InterPro" id="IPR005828">
    <property type="entry name" value="MFS_sugar_transport-like"/>
</dbReference>
<organism evidence="8 9">
    <name type="scientific">Reticulomyxa filosa</name>
    <dbReference type="NCBI Taxonomy" id="46433"/>
    <lineage>
        <taxon>Eukaryota</taxon>
        <taxon>Sar</taxon>
        <taxon>Rhizaria</taxon>
        <taxon>Retaria</taxon>
        <taxon>Foraminifera</taxon>
        <taxon>Monothalamids</taxon>
        <taxon>Reticulomyxidae</taxon>
        <taxon>Reticulomyxa</taxon>
    </lineage>
</organism>
<comment type="caution">
    <text evidence="8">The sequence shown here is derived from an EMBL/GenBank/DDBJ whole genome shotgun (WGS) entry which is preliminary data.</text>
</comment>
<evidence type="ECO:0000256" key="6">
    <source>
        <dbReference type="SAM" id="Phobius"/>
    </source>
</evidence>
<evidence type="ECO:0000256" key="4">
    <source>
        <dbReference type="ARBA" id="ARBA00022989"/>
    </source>
</evidence>
<gene>
    <name evidence="8" type="ORF">RFI_28782</name>
</gene>
<feature type="transmembrane region" description="Helical" evidence="6">
    <location>
        <begin position="74"/>
        <end position="94"/>
    </location>
</feature>
<keyword evidence="5 6" id="KW-0472">Membrane</keyword>
<accession>X6M6E8</accession>
<evidence type="ECO:0000259" key="7">
    <source>
        <dbReference type="PROSITE" id="PS50850"/>
    </source>
</evidence>
<feature type="transmembrane region" description="Helical" evidence="6">
    <location>
        <begin position="201"/>
        <end position="219"/>
    </location>
</feature>
<protein>
    <submittedName>
        <fullName evidence="8">Sugar transporter</fullName>
    </submittedName>
</protein>
<dbReference type="AlphaFoldDB" id="X6M6E8"/>
<keyword evidence="3 6" id="KW-0812">Transmembrane</keyword>
<dbReference type="PANTHER" id="PTHR23511">
    <property type="entry name" value="SYNAPTIC VESICLE GLYCOPROTEIN 2"/>
    <property type="match status" value="1"/>
</dbReference>
<dbReference type="InterPro" id="IPR020846">
    <property type="entry name" value="MFS_dom"/>
</dbReference>
<reference evidence="8 9" key="1">
    <citation type="journal article" date="2013" name="Curr. Biol.">
        <title>The Genome of the Foraminiferan Reticulomyxa filosa.</title>
        <authorList>
            <person name="Glockner G."/>
            <person name="Hulsmann N."/>
            <person name="Schleicher M."/>
            <person name="Noegel A.A."/>
            <person name="Eichinger L."/>
            <person name="Gallinger C."/>
            <person name="Pawlowski J."/>
            <person name="Sierra R."/>
            <person name="Euteneuer U."/>
            <person name="Pillet L."/>
            <person name="Moustafa A."/>
            <person name="Platzer M."/>
            <person name="Groth M."/>
            <person name="Szafranski K."/>
            <person name="Schliwa M."/>
        </authorList>
    </citation>
    <scope>NUCLEOTIDE SEQUENCE [LARGE SCALE GENOMIC DNA]</scope>
</reference>
<evidence type="ECO:0000256" key="5">
    <source>
        <dbReference type="ARBA" id="ARBA00023136"/>
    </source>
</evidence>
<feature type="domain" description="Major facilitator superfamily (MFS) profile" evidence="7">
    <location>
        <begin position="39"/>
        <end position="293"/>
    </location>
</feature>
<evidence type="ECO:0000313" key="8">
    <source>
        <dbReference type="EMBL" id="ETO08605.1"/>
    </source>
</evidence>
<keyword evidence="9" id="KW-1185">Reference proteome</keyword>
<dbReference type="OrthoDB" id="10262656at2759"/>
<keyword evidence="4 6" id="KW-1133">Transmembrane helix</keyword>
<dbReference type="PANTHER" id="PTHR23511:SF34">
    <property type="entry name" value="SYNAPTIC VESICLE GLYCOPROTEIN 2"/>
    <property type="match status" value="1"/>
</dbReference>
<dbReference type="EMBL" id="ASPP01024863">
    <property type="protein sequence ID" value="ETO08605.1"/>
    <property type="molecule type" value="Genomic_DNA"/>
</dbReference>
<evidence type="ECO:0000256" key="1">
    <source>
        <dbReference type="ARBA" id="ARBA00004141"/>
    </source>
</evidence>
<sequence>MNSLPIEDIGDPIKKNQSNLLVIDEIVNAIGFGKYQWYLLWMCAVGYMAVCSELLVIVFLQSDLMDYFNFDSNITYSWLPCLSTLSSLCSSLVFGVLSDRYGRKMFYIGSLVLVILGALLSICAQTFTEFVIFRGVIGGIGLGGLSTIDYVLFLECTGSKHKRGFYCLLITLCGTMGVLYITSVGWYLSGSGQSSNERWRWLSFWSVVPCFFCLLFRIYHRFESLSYLVCSQQWEQAYEVISQMIRFNFSQRQNPSQVLLPVVPSKQLYTYIYICIYMIISKQRERERRKKKK</sequence>
<dbReference type="SUPFAM" id="SSF103473">
    <property type="entry name" value="MFS general substrate transporter"/>
    <property type="match status" value="1"/>
</dbReference>
<dbReference type="PROSITE" id="PS50850">
    <property type="entry name" value="MFS"/>
    <property type="match status" value="1"/>
</dbReference>
<feature type="transmembrane region" description="Helical" evidence="6">
    <location>
        <begin position="38"/>
        <end position="62"/>
    </location>
</feature>